<comment type="subcellular location">
    <subcellularLocation>
        <location evidence="1">Secreted</location>
    </subcellularLocation>
</comment>
<dbReference type="Gene3D" id="3.20.20.370">
    <property type="entry name" value="Glycoside hydrolase/deacetylase"/>
    <property type="match status" value="1"/>
</dbReference>
<dbReference type="PANTHER" id="PTHR34216">
    <property type="match status" value="1"/>
</dbReference>
<keyword evidence="3" id="KW-0472">Membrane</keyword>
<dbReference type="CDD" id="cd10918">
    <property type="entry name" value="CE4_NodB_like_5s_6s"/>
    <property type="match status" value="1"/>
</dbReference>
<dbReference type="AlphaFoldDB" id="A0A1Z4JKB9"/>
<dbReference type="InterPro" id="IPR018711">
    <property type="entry name" value="NAGPA"/>
</dbReference>
<dbReference type="InterPro" id="IPR002509">
    <property type="entry name" value="NODB_dom"/>
</dbReference>
<reference evidence="5 6" key="1">
    <citation type="submission" date="2017-06" db="EMBL/GenBank/DDBJ databases">
        <title>Genome sequencing of cyanobaciteial culture collection at National Institute for Environmental Studies (NIES).</title>
        <authorList>
            <person name="Hirose Y."/>
            <person name="Shimura Y."/>
            <person name="Fujisawa T."/>
            <person name="Nakamura Y."/>
            <person name="Kawachi M."/>
        </authorList>
    </citation>
    <scope>NUCLEOTIDE SEQUENCE [LARGE SCALE GENOMIC DNA]</scope>
    <source>
        <strain evidence="5 6">NIES-2135</strain>
    </source>
</reference>
<dbReference type="InterPro" id="IPR051398">
    <property type="entry name" value="Polysacch_Deacetylase"/>
</dbReference>
<name>A0A1Z4JKB9_LEPBY</name>
<dbReference type="EMBL" id="AP018203">
    <property type="protein sequence ID" value="BAY57143.1"/>
    <property type="molecule type" value="Genomic_DNA"/>
</dbReference>
<dbReference type="InterPro" id="IPR011330">
    <property type="entry name" value="Glyco_hydro/deAcase_b/a-brl"/>
</dbReference>
<evidence type="ECO:0000259" key="4">
    <source>
        <dbReference type="PROSITE" id="PS51677"/>
    </source>
</evidence>
<evidence type="ECO:0000313" key="5">
    <source>
        <dbReference type="EMBL" id="BAY57143.1"/>
    </source>
</evidence>
<keyword evidence="6" id="KW-1185">Reference proteome</keyword>
<dbReference type="GO" id="GO:0005576">
    <property type="term" value="C:extracellular region"/>
    <property type="evidence" value="ECO:0007669"/>
    <property type="project" value="UniProtKB-SubCell"/>
</dbReference>
<protein>
    <submittedName>
        <fullName evidence="5">Polysaccharide deacetylase</fullName>
    </submittedName>
</protein>
<evidence type="ECO:0000256" key="2">
    <source>
        <dbReference type="ARBA" id="ARBA00022729"/>
    </source>
</evidence>
<keyword evidence="3" id="KW-1133">Transmembrane helix</keyword>
<sequence>MKKSPWTRLLGFSKQIAPKAGWQFLAVGSLPLLVGAGAIVASGNRWLPTEVAPQISSLTPTFLANEPPQLNSSLSVAIAPVCAQGTQLGYQASTSIPTDFKPTTFRAKSSEFAKDWQAKLAEAPFPQINPRARLAKVPILMYHDIVAEKEVFFDVTPQEFEAHLKLIQQNGLTPISLDQLVEHLKTGIPLPAKPVVLTFDDGYLGHYKYVYPLLKKYGYPGAFSIYPAKIDKPRGRPGMNWAQIQEMAADPLITIASHSVNHPADLREIKDDAKLAFEMTESKRMLEAKLGIPIRYFVYPEGKNDERVQQAAIAAGYQAAWTMSDEANLFAAESENLFNISRIGQSQTEKVIAEANGGPAMTFFKNGLNFSAPVELTKTTVNKVPLILAAGGKPTTIHAKTRAQVVEIKQGTPAIAAVDGGFFSLEFLDSNKMIGPVMSSATGEFVAAPQGSLSKLEGRPLVLINDQTIRYIPFDPLKHNTREGVEAELLGVKDAFVAGAWLVKDGKPQSAETFRGLFGFDAERDRAFWGIDQADRPVVGVSGDYVNSVNLGEALAKAGLREAVMLDSGASAALAFKGESMMSYTPRPVPHIVALMPPVQTDSACQTAAKP</sequence>
<organism evidence="5 6">
    <name type="scientific">Leptolyngbya boryana NIES-2135</name>
    <dbReference type="NCBI Taxonomy" id="1973484"/>
    <lineage>
        <taxon>Bacteria</taxon>
        <taxon>Bacillati</taxon>
        <taxon>Cyanobacteriota</taxon>
        <taxon>Cyanophyceae</taxon>
        <taxon>Leptolyngbyales</taxon>
        <taxon>Leptolyngbyaceae</taxon>
        <taxon>Leptolyngbya group</taxon>
        <taxon>Leptolyngbya</taxon>
    </lineage>
</organism>
<proteinExistence type="predicted"/>
<evidence type="ECO:0000256" key="3">
    <source>
        <dbReference type="SAM" id="Phobius"/>
    </source>
</evidence>
<feature type="domain" description="NodB homology" evidence="4">
    <location>
        <begin position="193"/>
        <end position="322"/>
    </location>
</feature>
<accession>A0A1Z4JKB9</accession>
<dbReference type="Pfam" id="PF09992">
    <property type="entry name" value="NAGPA"/>
    <property type="match status" value="1"/>
</dbReference>
<dbReference type="Proteomes" id="UP000217895">
    <property type="component" value="Chromosome"/>
</dbReference>
<dbReference type="SUPFAM" id="SSF88713">
    <property type="entry name" value="Glycoside hydrolase/deacetylase"/>
    <property type="match status" value="1"/>
</dbReference>
<dbReference type="PANTHER" id="PTHR34216:SF3">
    <property type="entry name" value="POLY-BETA-1,6-N-ACETYL-D-GLUCOSAMINE N-DEACETYLASE"/>
    <property type="match status" value="1"/>
</dbReference>
<keyword evidence="2" id="KW-0732">Signal</keyword>
<evidence type="ECO:0000256" key="1">
    <source>
        <dbReference type="ARBA" id="ARBA00004613"/>
    </source>
</evidence>
<keyword evidence="3" id="KW-0812">Transmembrane</keyword>
<evidence type="ECO:0000313" key="6">
    <source>
        <dbReference type="Proteomes" id="UP000217895"/>
    </source>
</evidence>
<dbReference type="PROSITE" id="PS51677">
    <property type="entry name" value="NODB"/>
    <property type="match status" value="1"/>
</dbReference>
<feature type="transmembrane region" description="Helical" evidence="3">
    <location>
        <begin position="21"/>
        <end position="41"/>
    </location>
</feature>
<gene>
    <name evidence="5" type="ORF">NIES2135_40070</name>
</gene>
<dbReference type="GO" id="GO:0016810">
    <property type="term" value="F:hydrolase activity, acting on carbon-nitrogen (but not peptide) bonds"/>
    <property type="evidence" value="ECO:0007669"/>
    <property type="project" value="InterPro"/>
</dbReference>
<dbReference type="GO" id="GO:0005975">
    <property type="term" value="P:carbohydrate metabolic process"/>
    <property type="evidence" value="ECO:0007669"/>
    <property type="project" value="InterPro"/>
</dbReference>
<dbReference type="Pfam" id="PF01522">
    <property type="entry name" value="Polysacc_deac_1"/>
    <property type="match status" value="1"/>
</dbReference>